<proteinExistence type="predicted"/>
<dbReference type="AlphaFoldDB" id="A0A369A0P3"/>
<evidence type="ECO:0000313" key="1">
    <source>
        <dbReference type="EMBL" id="RCX01936.1"/>
    </source>
</evidence>
<reference evidence="1 2" key="1">
    <citation type="submission" date="2018-07" db="EMBL/GenBank/DDBJ databases">
        <title>Genomic Encyclopedia of Type Strains, Phase IV (KMG-IV): sequencing the most valuable type-strain genomes for metagenomic binning, comparative biology and taxonomic classification.</title>
        <authorList>
            <person name="Goeker M."/>
        </authorList>
    </citation>
    <scope>NUCLEOTIDE SEQUENCE [LARGE SCALE GENOMIC DNA]</scope>
    <source>
        <strain evidence="1 2">DSM 21410</strain>
    </source>
</reference>
<keyword evidence="2" id="KW-1185">Reference proteome</keyword>
<dbReference type="RefSeq" id="WP_125039390.1">
    <property type="nucleotide sequence ID" value="NZ_BHZF01000001.1"/>
</dbReference>
<accession>A0A369A0P3</accession>
<evidence type="ECO:0000313" key="2">
    <source>
        <dbReference type="Proteomes" id="UP000253517"/>
    </source>
</evidence>
<sequence>MARKYPIDPLAAERLVVHHQHFIEIKIVFSVFVFSILFGRCSMAGGGDWFPATLMHVLFIRYELNTR</sequence>
<dbReference type="Proteomes" id="UP000253517">
    <property type="component" value="Unassembled WGS sequence"/>
</dbReference>
<comment type="caution">
    <text evidence="1">The sequence shown here is derived from an EMBL/GenBank/DDBJ whole genome shotgun (WGS) entry which is preliminary data.</text>
</comment>
<protein>
    <submittedName>
        <fullName evidence="1">Uncharacterized protein</fullName>
    </submittedName>
</protein>
<organism evidence="1 2">
    <name type="scientific">Schleiferia thermophila</name>
    <dbReference type="NCBI Taxonomy" id="884107"/>
    <lineage>
        <taxon>Bacteria</taxon>
        <taxon>Pseudomonadati</taxon>
        <taxon>Bacteroidota</taxon>
        <taxon>Flavobacteriia</taxon>
        <taxon>Flavobacteriales</taxon>
        <taxon>Schleiferiaceae</taxon>
        <taxon>Schleiferia</taxon>
    </lineage>
</organism>
<gene>
    <name evidence="1" type="ORF">DES35_10635</name>
</gene>
<dbReference type="EMBL" id="QPJS01000006">
    <property type="protein sequence ID" value="RCX01936.1"/>
    <property type="molecule type" value="Genomic_DNA"/>
</dbReference>
<name>A0A369A0P3_9FLAO</name>